<gene>
    <name evidence="2" type="ORF">SLS60_002969</name>
</gene>
<evidence type="ECO:0000313" key="2">
    <source>
        <dbReference type="EMBL" id="KAL1608030.1"/>
    </source>
</evidence>
<dbReference type="Proteomes" id="UP001521785">
    <property type="component" value="Unassembled WGS sequence"/>
</dbReference>
<evidence type="ECO:0000313" key="3">
    <source>
        <dbReference type="Proteomes" id="UP001521785"/>
    </source>
</evidence>
<reference evidence="2 3" key="1">
    <citation type="submission" date="2024-02" db="EMBL/GenBank/DDBJ databases">
        <title>De novo assembly and annotation of 12 fungi associated with fruit tree decline syndrome in Ontario, Canada.</title>
        <authorList>
            <person name="Sulman M."/>
            <person name="Ellouze W."/>
            <person name="Ilyukhin E."/>
        </authorList>
    </citation>
    <scope>NUCLEOTIDE SEQUENCE [LARGE SCALE GENOMIC DNA]</scope>
    <source>
        <strain evidence="2 3">M42-189</strain>
    </source>
</reference>
<organism evidence="2 3">
    <name type="scientific">Paraconiothyrium brasiliense</name>
    <dbReference type="NCBI Taxonomy" id="300254"/>
    <lineage>
        <taxon>Eukaryota</taxon>
        <taxon>Fungi</taxon>
        <taxon>Dikarya</taxon>
        <taxon>Ascomycota</taxon>
        <taxon>Pezizomycotina</taxon>
        <taxon>Dothideomycetes</taxon>
        <taxon>Pleosporomycetidae</taxon>
        <taxon>Pleosporales</taxon>
        <taxon>Massarineae</taxon>
        <taxon>Didymosphaeriaceae</taxon>
        <taxon>Paraconiothyrium</taxon>
    </lineage>
</organism>
<feature type="region of interest" description="Disordered" evidence="1">
    <location>
        <begin position="280"/>
        <end position="382"/>
    </location>
</feature>
<proteinExistence type="predicted"/>
<evidence type="ECO:0000256" key="1">
    <source>
        <dbReference type="SAM" id="MobiDB-lite"/>
    </source>
</evidence>
<feature type="compositionally biased region" description="Basic residues" evidence="1">
    <location>
        <begin position="368"/>
        <end position="382"/>
    </location>
</feature>
<feature type="compositionally biased region" description="Polar residues" evidence="1">
    <location>
        <begin position="280"/>
        <end position="290"/>
    </location>
</feature>
<sequence length="581" mass="65319">MPKSKKASGEKSSPHVRASNDAFGKTSPHWNLPFHAGNITAAEILAYCPHWLKSVDVIDRFVMNGGKAKVIANMLNRFRNLPGETETIPTNSICVMMQCAMRAFGLNNWTMGKHSQIDKEDHNGEWDSDSLDVSTFRTPHVTHPKKGSKKIENVAAEPIQFRDLALGVKEHPSDSDALDLTRCVLYAIDHPDESWRFPVDFANLVNHLGGPATPTHFHPDTRAFERHLVEVDSLGSLNKTPVTPVVKHVRFDTTNKIAITHNSDMRLATPKKRGYEEFISTPQVETMNTSGKRRSGRLATQGFKDLREPDSGAGTPYQNIDAYEPPQKKRKSARASSVESEFSTNPTSDSESLPDAQDDVSDDYLTPKSRRPVRASAQKGRRLTRKAIHKETPKVPYTSKGTEAATPFAGDAFIPTMPTDFAMPTMHTEFANPATSTVPDYLIDPVLLGLARDFDSHTPVQVQAPVLDHTRLVVDASNLWLYAGDGCTSHDQMWTSALSSQRFDGPRRNPPFRELYRLTDPGLDDISDWAENIRWAKEQWETYGVGTWTEYDYHLEQITQWRRENMWWSEQAISFGVLYAN</sequence>
<comment type="caution">
    <text evidence="2">The sequence shown here is derived from an EMBL/GenBank/DDBJ whole genome shotgun (WGS) entry which is preliminary data.</text>
</comment>
<feature type="region of interest" description="Disordered" evidence="1">
    <location>
        <begin position="1"/>
        <end position="22"/>
    </location>
</feature>
<keyword evidence="3" id="KW-1185">Reference proteome</keyword>
<protein>
    <submittedName>
        <fullName evidence="2">Uncharacterized protein</fullName>
    </submittedName>
</protein>
<feature type="compositionally biased region" description="Polar residues" evidence="1">
    <location>
        <begin position="334"/>
        <end position="351"/>
    </location>
</feature>
<accession>A0ABR3RUE0</accession>
<dbReference type="EMBL" id="JAKJXO020000003">
    <property type="protein sequence ID" value="KAL1608030.1"/>
    <property type="molecule type" value="Genomic_DNA"/>
</dbReference>
<name>A0ABR3RUE0_9PLEO</name>